<dbReference type="AlphaFoldDB" id="A0A1P8MV14"/>
<dbReference type="PANTHER" id="PTHR43963">
    <property type="entry name" value="CARBONYL REDUCTASE 1-RELATED"/>
    <property type="match status" value="1"/>
</dbReference>
<keyword evidence="6" id="KW-1185">Reference proteome</keyword>
<proteinExistence type="inferred from homology"/>
<dbReference type="GO" id="GO:0016491">
    <property type="term" value="F:oxidoreductase activity"/>
    <property type="evidence" value="ECO:0007669"/>
    <property type="project" value="UniProtKB-KW"/>
</dbReference>
<organism evidence="5 6">
    <name type="scientific">Tateyamaria omphalii</name>
    <dbReference type="NCBI Taxonomy" id="299262"/>
    <lineage>
        <taxon>Bacteria</taxon>
        <taxon>Pseudomonadati</taxon>
        <taxon>Pseudomonadota</taxon>
        <taxon>Alphaproteobacteria</taxon>
        <taxon>Rhodobacterales</taxon>
        <taxon>Roseobacteraceae</taxon>
        <taxon>Tateyamaria</taxon>
    </lineage>
</organism>
<dbReference type="Pfam" id="PF00106">
    <property type="entry name" value="adh_short"/>
    <property type="match status" value="1"/>
</dbReference>
<dbReference type="Proteomes" id="UP000186336">
    <property type="component" value="Chromosome"/>
</dbReference>
<dbReference type="STRING" id="299262.BWR18_09240"/>
<evidence type="ECO:0000313" key="5">
    <source>
        <dbReference type="EMBL" id="APX11843.1"/>
    </source>
</evidence>
<sequence length="218" mass="22769">MARALVTGGNRGIGYAVAQGLLARGVEVVIGARDAQAGAAAAQDLGCAWVQLDLEAPETFAPAMAAAGPVDILINNAGILIEDSMIANPDGLRRSMQVMFHAPFELILLCLPHMAQAGQGRIINVSSGWGAYDEGMEGPGGYGVAKAALNALSHTLPRDLPQGVTINAMCPGWVHTRMGGQAAPRTPDEGADTAIWLALVAPGDLTGKFFRNRREMAW</sequence>
<dbReference type="EMBL" id="CP019312">
    <property type="protein sequence ID" value="APX11843.1"/>
    <property type="molecule type" value="Genomic_DNA"/>
</dbReference>
<dbReference type="PRINTS" id="PR00081">
    <property type="entry name" value="GDHRDH"/>
</dbReference>
<dbReference type="PANTHER" id="PTHR43963:SF6">
    <property type="entry name" value="CHAIN DEHYDROGENASE FAMILY PROTEIN, PUTATIVE (AFU_ORTHOLOGUE AFUA_3G15350)-RELATED"/>
    <property type="match status" value="1"/>
</dbReference>
<evidence type="ECO:0000256" key="3">
    <source>
        <dbReference type="ARBA" id="ARBA00023002"/>
    </source>
</evidence>
<dbReference type="PRINTS" id="PR00080">
    <property type="entry name" value="SDRFAMILY"/>
</dbReference>
<evidence type="ECO:0000256" key="1">
    <source>
        <dbReference type="ARBA" id="ARBA00006484"/>
    </source>
</evidence>
<evidence type="ECO:0000256" key="2">
    <source>
        <dbReference type="ARBA" id="ARBA00022857"/>
    </source>
</evidence>
<reference evidence="5 6" key="1">
    <citation type="submission" date="2017-01" db="EMBL/GenBank/DDBJ databases">
        <title>Complete genome of Tateyamaria omphalii DOK1-4 isolated from seawater in Dokdo.</title>
        <authorList>
            <person name="Kim J.H."/>
            <person name="Chi W.-J."/>
        </authorList>
    </citation>
    <scope>NUCLEOTIDE SEQUENCE [LARGE SCALE GENOMIC DNA]</scope>
    <source>
        <strain evidence="5 6">DOK1-4</strain>
    </source>
</reference>
<gene>
    <name evidence="5" type="ORF">BWR18_09240</name>
</gene>
<dbReference type="InterPro" id="IPR002347">
    <property type="entry name" value="SDR_fam"/>
</dbReference>
<keyword evidence="3" id="KW-0560">Oxidoreductase</keyword>
<comment type="similarity">
    <text evidence="1 4">Belongs to the short-chain dehydrogenases/reductases (SDR) family.</text>
</comment>
<name>A0A1P8MV14_9RHOB</name>
<evidence type="ECO:0000313" key="6">
    <source>
        <dbReference type="Proteomes" id="UP000186336"/>
    </source>
</evidence>
<protein>
    <submittedName>
        <fullName evidence="5">20-beta-hydroxysteroid dehydrogenase</fullName>
    </submittedName>
</protein>
<accession>A0A1P8MV14</accession>
<dbReference type="KEGG" id="tom:BWR18_09240"/>
<dbReference type="Gene3D" id="3.40.50.720">
    <property type="entry name" value="NAD(P)-binding Rossmann-like Domain"/>
    <property type="match status" value="1"/>
</dbReference>
<dbReference type="InterPro" id="IPR036291">
    <property type="entry name" value="NAD(P)-bd_dom_sf"/>
</dbReference>
<evidence type="ECO:0000256" key="4">
    <source>
        <dbReference type="RuleBase" id="RU000363"/>
    </source>
</evidence>
<dbReference type="RefSeq" id="WP_076627703.1">
    <property type="nucleotide sequence ID" value="NZ_CP019312.1"/>
</dbReference>
<keyword evidence="2" id="KW-0521">NADP</keyword>
<dbReference type="SUPFAM" id="SSF51735">
    <property type="entry name" value="NAD(P)-binding Rossmann-fold domains"/>
    <property type="match status" value="1"/>
</dbReference>